<organism evidence="1 2">
    <name type="scientific">Gossypium stocksii</name>
    <dbReference type="NCBI Taxonomy" id="47602"/>
    <lineage>
        <taxon>Eukaryota</taxon>
        <taxon>Viridiplantae</taxon>
        <taxon>Streptophyta</taxon>
        <taxon>Embryophyta</taxon>
        <taxon>Tracheophyta</taxon>
        <taxon>Spermatophyta</taxon>
        <taxon>Magnoliopsida</taxon>
        <taxon>eudicotyledons</taxon>
        <taxon>Gunneridae</taxon>
        <taxon>Pentapetalae</taxon>
        <taxon>rosids</taxon>
        <taxon>malvids</taxon>
        <taxon>Malvales</taxon>
        <taxon>Malvaceae</taxon>
        <taxon>Malvoideae</taxon>
        <taxon>Gossypium</taxon>
    </lineage>
</organism>
<accession>A0A9D3ZQB8</accession>
<keyword evidence="2" id="KW-1185">Reference proteome</keyword>
<comment type="caution">
    <text evidence="1">The sequence shown here is derived from an EMBL/GenBank/DDBJ whole genome shotgun (WGS) entry which is preliminary data.</text>
</comment>
<evidence type="ECO:0000313" key="1">
    <source>
        <dbReference type="EMBL" id="KAH1055975.1"/>
    </source>
</evidence>
<dbReference type="AlphaFoldDB" id="A0A9D3ZQB8"/>
<name>A0A9D3ZQB8_9ROSI</name>
<dbReference type="EMBL" id="JAIQCV010000010">
    <property type="protein sequence ID" value="KAH1055975.1"/>
    <property type="molecule type" value="Genomic_DNA"/>
</dbReference>
<protein>
    <submittedName>
        <fullName evidence="1">Uncharacterized protein</fullName>
    </submittedName>
</protein>
<dbReference type="Proteomes" id="UP000828251">
    <property type="component" value="Unassembled WGS sequence"/>
</dbReference>
<reference evidence="1 2" key="1">
    <citation type="journal article" date="2021" name="Plant Biotechnol. J.">
        <title>Multi-omics assisted identification of the key and species-specific regulatory components of drought-tolerant mechanisms in Gossypium stocksii.</title>
        <authorList>
            <person name="Yu D."/>
            <person name="Ke L."/>
            <person name="Zhang D."/>
            <person name="Wu Y."/>
            <person name="Sun Y."/>
            <person name="Mei J."/>
            <person name="Sun J."/>
            <person name="Sun Y."/>
        </authorList>
    </citation>
    <scope>NUCLEOTIDE SEQUENCE [LARGE SCALE GENOMIC DNA]</scope>
    <source>
        <strain evidence="2">cv. E1</strain>
        <tissue evidence="1">Leaf</tissue>
    </source>
</reference>
<gene>
    <name evidence="1" type="ORF">J1N35_034040</name>
</gene>
<sequence length="90" mass="9546">MGVIDGSVLDSSLVQLSAGVVAPPVMDLVLSVGRVTHLDRIMTAVVFASPMEEVFEPRKVMGIGSKKSSPMAPRAIPYATTAYRSVVDLE</sequence>
<evidence type="ECO:0000313" key="2">
    <source>
        <dbReference type="Proteomes" id="UP000828251"/>
    </source>
</evidence>
<proteinExistence type="predicted"/>